<feature type="non-terminal residue" evidence="2">
    <location>
        <position position="1"/>
    </location>
</feature>
<reference evidence="2 3" key="1">
    <citation type="submission" date="2021-06" db="EMBL/GenBank/DDBJ databases">
        <authorList>
            <person name="Palmer J.M."/>
        </authorList>
    </citation>
    <scope>NUCLEOTIDE SEQUENCE [LARGE SCALE GENOMIC DNA]</scope>
    <source>
        <strain evidence="2 3">GA_2019</strain>
        <tissue evidence="2">Muscle</tissue>
    </source>
</reference>
<comment type="caution">
    <text evidence="2">The sequence shown here is derived from an EMBL/GenBank/DDBJ whole genome shotgun (WGS) entry which is preliminary data.</text>
</comment>
<protein>
    <submittedName>
        <fullName evidence="2">Uncharacterized protein</fullName>
    </submittedName>
</protein>
<evidence type="ECO:0000256" key="1">
    <source>
        <dbReference type="SAM" id="MobiDB-lite"/>
    </source>
</evidence>
<keyword evidence="3" id="KW-1185">Reference proteome</keyword>
<evidence type="ECO:0000313" key="3">
    <source>
        <dbReference type="Proteomes" id="UP001476798"/>
    </source>
</evidence>
<dbReference type="Proteomes" id="UP001476798">
    <property type="component" value="Unassembled WGS sequence"/>
</dbReference>
<name>A0ABV0NBC1_9TELE</name>
<feature type="region of interest" description="Disordered" evidence="1">
    <location>
        <begin position="36"/>
        <end position="73"/>
    </location>
</feature>
<sequence length="117" mass="13536">LDSMRLPLLLDMAASRSLLNKSTVWRLFPQTDDTDGRRVLYGRPSIGHGPSSSVLSMRQDDRAKRGMKQRFDRKHRVKRPTLMTSDWVRIMRPHQSHKMLLFWSAPQKTPPIGMLPG</sequence>
<gene>
    <name evidence="2" type="ORF">GOODEAATRI_005218</name>
</gene>
<accession>A0ABV0NBC1</accession>
<proteinExistence type="predicted"/>
<evidence type="ECO:0000313" key="2">
    <source>
        <dbReference type="EMBL" id="MEQ2167547.1"/>
    </source>
</evidence>
<organism evidence="2 3">
    <name type="scientific">Goodea atripinnis</name>
    <dbReference type="NCBI Taxonomy" id="208336"/>
    <lineage>
        <taxon>Eukaryota</taxon>
        <taxon>Metazoa</taxon>
        <taxon>Chordata</taxon>
        <taxon>Craniata</taxon>
        <taxon>Vertebrata</taxon>
        <taxon>Euteleostomi</taxon>
        <taxon>Actinopterygii</taxon>
        <taxon>Neopterygii</taxon>
        <taxon>Teleostei</taxon>
        <taxon>Neoteleostei</taxon>
        <taxon>Acanthomorphata</taxon>
        <taxon>Ovalentaria</taxon>
        <taxon>Atherinomorphae</taxon>
        <taxon>Cyprinodontiformes</taxon>
        <taxon>Goodeidae</taxon>
        <taxon>Goodea</taxon>
    </lineage>
</organism>
<dbReference type="EMBL" id="JAHRIO010030219">
    <property type="protein sequence ID" value="MEQ2167547.1"/>
    <property type="molecule type" value="Genomic_DNA"/>
</dbReference>